<dbReference type="Proteomes" id="UP001596233">
    <property type="component" value="Unassembled WGS sequence"/>
</dbReference>
<dbReference type="RefSeq" id="WP_379232767.1">
    <property type="nucleotide sequence ID" value="NZ_JBHSTE010000002.1"/>
</dbReference>
<feature type="transmembrane region" description="Helical" evidence="2">
    <location>
        <begin position="72"/>
        <end position="94"/>
    </location>
</feature>
<feature type="compositionally biased region" description="Basic and acidic residues" evidence="1">
    <location>
        <begin position="706"/>
        <end position="723"/>
    </location>
</feature>
<dbReference type="Pfam" id="PF07224">
    <property type="entry name" value="Chlorophyllase"/>
    <property type="match status" value="1"/>
</dbReference>
<keyword evidence="4" id="KW-1185">Reference proteome</keyword>
<feature type="transmembrane region" description="Helical" evidence="2">
    <location>
        <begin position="132"/>
        <end position="153"/>
    </location>
</feature>
<comment type="caution">
    <text evidence="3">The sequence shown here is derived from an EMBL/GenBank/DDBJ whole genome shotgun (WGS) entry which is preliminary data.</text>
</comment>
<dbReference type="Gene3D" id="3.40.50.1820">
    <property type="entry name" value="alpha/beta hydrolase"/>
    <property type="match status" value="1"/>
</dbReference>
<gene>
    <name evidence="3" type="ORF">ACFP56_07265</name>
</gene>
<evidence type="ECO:0000313" key="4">
    <source>
        <dbReference type="Proteomes" id="UP001596233"/>
    </source>
</evidence>
<dbReference type="EMBL" id="JBHSTE010000002">
    <property type="protein sequence ID" value="MFC6332421.1"/>
    <property type="molecule type" value="Genomic_DNA"/>
</dbReference>
<keyword evidence="2" id="KW-1133">Transmembrane helix</keyword>
<dbReference type="SUPFAM" id="SSF53474">
    <property type="entry name" value="alpha/beta-Hydrolases"/>
    <property type="match status" value="1"/>
</dbReference>
<evidence type="ECO:0000256" key="1">
    <source>
        <dbReference type="SAM" id="MobiDB-lite"/>
    </source>
</evidence>
<feature type="transmembrane region" description="Helical" evidence="2">
    <location>
        <begin position="160"/>
        <end position="183"/>
    </location>
</feature>
<feature type="transmembrane region" description="Helical" evidence="2">
    <location>
        <begin position="101"/>
        <end position="120"/>
    </location>
</feature>
<dbReference type="PANTHER" id="PTHR33428:SF14">
    <property type="entry name" value="CARBOXYLESTERASE TYPE B DOMAIN-CONTAINING PROTEIN"/>
    <property type="match status" value="1"/>
</dbReference>
<dbReference type="InterPro" id="IPR029058">
    <property type="entry name" value="AB_hydrolase_fold"/>
</dbReference>
<organism evidence="3 4">
    <name type="scientific">Paenibacillus septentrionalis</name>
    <dbReference type="NCBI Taxonomy" id="429342"/>
    <lineage>
        <taxon>Bacteria</taxon>
        <taxon>Bacillati</taxon>
        <taxon>Bacillota</taxon>
        <taxon>Bacilli</taxon>
        <taxon>Bacillales</taxon>
        <taxon>Paenibacillaceae</taxon>
        <taxon>Paenibacillus</taxon>
    </lineage>
</organism>
<name>A0ABW1V2H5_9BACL</name>
<evidence type="ECO:0008006" key="5">
    <source>
        <dbReference type="Google" id="ProtNLM"/>
    </source>
</evidence>
<accession>A0ABW1V2H5</accession>
<dbReference type="InterPro" id="IPR017395">
    <property type="entry name" value="Chlorophyllase-like"/>
</dbReference>
<sequence length="864" mass="97033">MVNDQEANVEIAATPTLKEKWLSWVKGRFMIAKAMPSRSNQAALVVFFAGLCMEIALTIPGIPTGLGLWADYLIIGTVYIISAATVMAMIVFLFSFFYLKLIAGWLTGVSCILIQTSVILQKSNWGWKATSIMATIIVAILLALALLVSYLYAYRRASMLTVMATLASLFCIVMAGIAGKYYWNDVQKQRYIEQYAAILLQDIENMETDGAGPDSRTDTDTSKDSTKDSSSDDSDLRTDHKAEQLMKLQPLPVQLAEPGSYSYQHYHYSSDPTWEDDGNPLTIYTSPTDGSSVLKDWSWTKELYWGFTEKEIAMKGQLWIPDGEGPFPIVFIMHGNHLSEEDSSDGYGYLAELLASHGMIVSSIDANFLNYSVWSGIVDDDQLLRSWLMLAHMNKLHEQPSIAADWDQVALIGHSRGGQAAAMAVDAKKWLGTDEPVVSILDQIQIKAVVAIAPTDYRVNNKLANLHNVNYLTLHGTMDADLTESFGERQYERTRFTQEGHFKATVEIYHANHGQFNTVWGKYDERFPGGLALNTADLMNGNDQRLAAQLFIHSFLQASFTGEPIYEAVFQDFRSIGDQLPLTGYVSRYSSSAMNYWYDFEHIAKIEDKLKYYDHAMTAKDIALKGRSGGDKQNRVLWVTWNEEFSEIEFPVKHLSVAARNQQVSAIVVSLARAERMMEPDEEEANNQGENQVDQPEGDAIEHSDVEADRSKQLKAEADHETAADSDSPENVSNQAADEERHSDDEVYTGLQLLLNIKATQWGQEIVDLEPYYHILHPAAHDFTKIDWLEENIKKGKYDVAVEPLLQTYIIPISLIEQQHPRDGALFASDMESISFIFKQEQGSMIIDAIGYITEGGTYVEYTR</sequence>
<feature type="compositionally biased region" description="Basic and acidic residues" evidence="1">
    <location>
        <begin position="215"/>
        <end position="238"/>
    </location>
</feature>
<keyword evidence="2" id="KW-0812">Transmembrane</keyword>
<reference evidence="4" key="1">
    <citation type="journal article" date="2019" name="Int. J. Syst. Evol. Microbiol.">
        <title>The Global Catalogue of Microorganisms (GCM) 10K type strain sequencing project: providing services to taxonomists for standard genome sequencing and annotation.</title>
        <authorList>
            <consortium name="The Broad Institute Genomics Platform"/>
            <consortium name="The Broad Institute Genome Sequencing Center for Infectious Disease"/>
            <person name="Wu L."/>
            <person name="Ma J."/>
        </authorList>
    </citation>
    <scope>NUCLEOTIDE SEQUENCE [LARGE SCALE GENOMIC DNA]</scope>
    <source>
        <strain evidence="4">PCU 280</strain>
    </source>
</reference>
<feature type="transmembrane region" description="Helical" evidence="2">
    <location>
        <begin position="42"/>
        <end position="66"/>
    </location>
</feature>
<proteinExistence type="predicted"/>
<feature type="region of interest" description="Disordered" evidence="1">
    <location>
        <begin position="678"/>
        <end position="697"/>
    </location>
</feature>
<evidence type="ECO:0000256" key="2">
    <source>
        <dbReference type="SAM" id="Phobius"/>
    </source>
</evidence>
<keyword evidence="2" id="KW-0472">Membrane</keyword>
<feature type="region of interest" description="Disordered" evidence="1">
    <location>
        <begin position="706"/>
        <end position="744"/>
    </location>
</feature>
<evidence type="ECO:0000313" key="3">
    <source>
        <dbReference type="EMBL" id="MFC6332421.1"/>
    </source>
</evidence>
<protein>
    <recommendedName>
        <fullName evidence="5">Alpha/beta hydrolase</fullName>
    </recommendedName>
</protein>
<dbReference type="PANTHER" id="PTHR33428">
    <property type="entry name" value="CHLOROPHYLLASE-2, CHLOROPLASTIC"/>
    <property type="match status" value="1"/>
</dbReference>
<feature type="region of interest" description="Disordered" evidence="1">
    <location>
        <begin position="209"/>
        <end position="238"/>
    </location>
</feature>